<evidence type="ECO:0008006" key="4">
    <source>
        <dbReference type="Google" id="ProtNLM"/>
    </source>
</evidence>
<feature type="compositionally biased region" description="Polar residues" evidence="1">
    <location>
        <begin position="74"/>
        <end position="91"/>
    </location>
</feature>
<organism evidence="2 3">
    <name type="scientific">Phytophthora rubi</name>
    <dbReference type="NCBI Taxonomy" id="129364"/>
    <lineage>
        <taxon>Eukaryota</taxon>
        <taxon>Sar</taxon>
        <taxon>Stramenopiles</taxon>
        <taxon>Oomycota</taxon>
        <taxon>Peronosporomycetes</taxon>
        <taxon>Peronosporales</taxon>
        <taxon>Peronosporaceae</taxon>
        <taxon>Phytophthora</taxon>
    </lineage>
</organism>
<feature type="compositionally biased region" description="Acidic residues" evidence="1">
    <location>
        <begin position="1"/>
        <end position="14"/>
    </location>
</feature>
<dbReference type="Proteomes" id="UP000435112">
    <property type="component" value="Unassembled WGS sequence"/>
</dbReference>
<evidence type="ECO:0000256" key="1">
    <source>
        <dbReference type="SAM" id="MobiDB-lite"/>
    </source>
</evidence>
<reference evidence="2 3" key="1">
    <citation type="submission" date="2018-09" db="EMBL/GenBank/DDBJ databases">
        <title>Genomic investigation of the strawberry pathogen Phytophthora fragariae indicates pathogenicity is determined by transcriptional variation in three key races.</title>
        <authorList>
            <person name="Adams T.M."/>
            <person name="Armitage A.D."/>
            <person name="Sobczyk M.K."/>
            <person name="Bates H.J."/>
            <person name="Dunwell J.M."/>
            <person name="Nellist C.F."/>
            <person name="Harrison R.J."/>
        </authorList>
    </citation>
    <scope>NUCLEOTIDE SEQUENCE [LARGE SCALE GENOMIC DNA]</scope>
    <source>
        <strain evidence="2 3">SCRP324</strain>
    </source>
</reference>
<name>A0A6A3IHU3_9STRA</name>
<dbReference type="OrthoDB" id="128965at2759"/>
<dbReference type="AlphaFoldDB" id="A0A6A3IHU3"/>
<proteinExistence type="predicted"/>
<evidence type="ECO:0000313" key="3">
    <source>
        <dbReference type="Proteomes" id="UP000435112"/>
    </source>
</evidence>
<dbReference type="EMBL" id="QXFU01002769">
    <property type="protein sequence ID" value="KAE8981720.1"/>
    <property type="molecule type" value="Genomic_DNA"/>
</dbReference>
<evidence type="ECO:0000313" key="2">
    <source>
        <dbReference type="EMBL" id="KAE8981720.1"/>
    </source>
</evidence>
<feature type="compositionally biased region" description="Low complexity" evidence="1">
    <location>
        <begin position="15"/>
        <end position="26"/>
    </location>
</feature>
<feature type="compositionally biased region" description="Polar residues" evidence="1">
    <location>
        <begin position="53"/>
        <end position="67"/>
    </location>
</feature>
<gene>
    <name evidence="2" type="ORF">PR002_g23735</name>
</gene>
<sequence length="306" mass="33600">MRLNTDGDDGDGDEVVVSSGVAIAAAGDDDSDDHSGDSSGGDDNHGDGGWSSTANQQPASNQQATSNQREEARTSNQPAAASQRTMAASSNQDEELEAMDWWEVLSPAQQRAMMKRFITQPTVIAAPAPVATMAMDTQPRRTKRKKLLIDDFKGTASESVEAWLATVPQEVSRQRELGGDTWTSEKLFYGVTAHLKGAASKWFISKYGRRDNTWQIQQRLAKRVQQPGERLTDFADSLAEIGFGKRVLAESYVEAFLNGLNNEITAMQVRTSEPRTLDEAVQFAVDKCGEYGEGHRVTDWRVAKRP</sequence>
<accession>A0A6A3IHU3</accession>
<protein>
    <recommendedName>
        <fullName evidence="4">Retrotransposon gag domain-containing protein</fullName>
    </recommendedName>
</protein>
<comment type="caution">
    <text evidence="2">The sequence shown here is derived from an EMBL/GenBank/DDBJ whole genome shotgun (WGS) entry which is preliminary data.</text>
</comment>
<feature type="region of interest" description="Disordered" evidence="1">
    <location>
        <begin position="1"/>
        <end position="94"/>
    </location>
</feature>